<feature type="transmembrane region" description="Helical" evidence="17">
    <location>
        <begin position="337"/>
        <end position="355"/>
    </location>
</feature>
<keyword evidence="9" id="KW-1278">Translocase</keyword>
<dbReference type="EC" id="7.1.1.2" evidence="4 17"/>
<evidence type="ECO:0000256" key="10">
    <source>
        <dbReference type="ARBA" id="ARBA00022982"/>
    </source>
</evidence>
<feature type="transmembrane region" description="Helical" evidence="17">
    <location>
        <begin position="245"/>
        <end position="264"/>
    </location>
</feature>
<gene>
    <name evidence="20" type="primary">nad4</name>
</gene>
<comment type="function">
    <text evidence="1">Core subunit of the mitochondrial membrane respiratory chain NADH dehydrogenase (Complex I) that is believed to belong to the minimal assembly required for catalysis. Complex I functions in the transfer of electrons from NADH to the respiratory chain. The immediate electron acceptor for the enzyme is believed to be ubiquinone.</text>
</comment>
<evidence type="ECO:0000313" key="20">
    <source>
        <dbReference type="EMBL" id="QOJ45416.1"/>
    </source>
</evidence>
<evidence type="ECO:0000259" key="19">
    <source>
        <dbReference type="Pfam" id="PF01059"/>
    </source>
</evidence>
<dbReference type="GO" id="GO:0015990">
    <property type="term" value="P:electron transport coupled proton transport"/>
    <property type="evidence" value="ECO:0007669"/>
    <property type="project" value="TreeGrafter"/>
</dbReference>
<dbReference type="PANTHER" id="PTHR43507:SF20">
    <property type="entry name" value="NADH-UBIQUINONE OXIDOREDUCTASE CHAIN 4"/>
    <property type="match status" value="1"/>
</dbReference>
<dbReference type="InterPro" id="IPR000260">
    <property type="entry name" value="NADH4_N"/>
</dbReference>
<proteinExistence type="inferred from homology"/>
<feature type="domain" description="NADH:quinone oxidoreductase/Mrp antiporter transmembrane" evidence="18">
    <location>
        <begin position="102"/>
        <end position="386"/>
    </location>
</feature>
<evidence type="ECO:0000259" key="18">
    <source>
        <dbReference type="Pfam" id="PF00361"/>
    </source>
</evidence>
<dbReference type="Pfam" id="PF00361">
    <property type="entry name" value="Proton_antipo_M"/>
    <property type="match status" value="1"/>
</dbReference>
<evidence type="ECO:0000256" key="3">
    <source>
        <dbReference type="ARBA" id="ARBA00009025"/>
    </source>
</evidence>
<feature type="transmembrane region" description="Helical" evidence="17">
    <location>
        <begin position="420"/>
        <end position="442"/>
    </location>
</feature>
<reference evidence="20" key="1">
    <citation type="submission" date="2020-08" db="EMBL/GenBank/DDBJ databases">
        <title>The complete mitochondrial genome of Scorpiops tibetanus.</title>
        <authorList>
            <person name="Xiang L."/>
            <person name="Zheng H."/>
        </authorList>
    </citation>
    <scope>NUCLEOTIDE SEQUENCE</scope>
</reference>
<dbReference type="PRINTS" id="PR01437">
    <property type="entry name" value="NUOXDRDTASE4"/>
</dbReference>
<keyword evidence="11 17" id="KW-1133">Transmembrane helix</keyword>
<keyword evidence="10 17" id="KW-0249">Electron transport</keyword>
<dbReference type="GO" id="GO:0008137">
    <property type="term" value="F:NADH dehydrogenase (ubiquinone) activity"/>
    <property type="evidence" value="ECO:0007669"/>
    <property type="project" value="UniProtKB-UniRule"/>
</dbReference>
<evidence type="ECO:0000256" key="1">
    <source>
        <dbReference type="ARBA" id="ARBA00003257"/>
    </source>
</evidence>
<dbReference type="EMBL" id="MT903349">
    <property type="protein sequence ID" value="QOJ45416.1"/>
    <property type="molecule type" value="Genomic_DNA"/>
</dbReference>
<name>A0A7L9CV38_SCOTI</name>
<evidence type="ECO:0000256" key="13">
    <source>
        <dbReference type="ARBA" id="ARBA00023075"/>
    </source>
</evidence>
<feature type="transmembrane region" description="Helical" evidence="17">
    <location>
        <begin position="295"/>
        <end position="316"/>
    </location>
</feature>
<dbReference type="GO" id="GO:0048039">
    <property type="term" value="F:ubiquinone binding"/>
    <property type="evidence" value="ECO:0007669"/>
    <property type="project" value="TreeGrafter"/>
</dbReference>
<evidence type="ECO:0000256" key="12">
    <source>
        <dbReference type="ARBA" id="ARBA00023027"/>
    </source>
</evidence>
<feature type="transmembrane region" description="Helical" evidence="17">
    <location>
        <begin position="375"/>
        <end position="399"/>
    </location>
</feature>
<geneLocation type="mitochondrion" evidence="20"/>
<dbReference type="AlphaFoldDB" id="A0A7L9CV38"/>
<protein>
    <recommendedName>
        <fullName evidence="5 17">NADH-ubiquinone oxidoreductase chain 4</fullName>
        <ecNumber evidence="4 17">7.1.1.2</ecNumber>
    </recommendedName>
</protein>
<feature type="transmembrane region" description="Helical" evidence="17">
    <location>
        <begin position="214"/>
        <end position="233"/>
    </location>
</feature>
<dbReference type="PANTHER" id="PTHR43507">
    <property type="entry name" value="NADH-UBIQUINONE OXIDOREDUCTASE CHAIN 4"/>
    <property type="match status" value="1"/>
</dbReference>
<keyword evidence="15 17" id="KW-0472">Membrane</keyword>
<evidence type="ECO:0000256" key="15">
    <source>
        <dbReference type="ARBA" id="ARBA00023136"/>
    </source>
</evidence>
<dbReference type="GO" id="GO:0003954">
    <property type="term" value="F:NADH dehydrogenase activity"/>
    <property type="evidence" value="ECO:0007669"/>
    <property type="project" value="TreeGrafter"/>
</dbReference>
<comment type="similarity">
    <text evidence="3 17">Belongs to the complex I subunit 4 family.</text>
</comment>
<evidence type="ECO:0000256" key="7">
    <source>
        <dbReference type="ARBA" id="ARBA00022660"/>
    </source>
</evidence>
<evidence type="ECO:0000256" key="9">
    <source>
        <dbReference type="ARBA" id="ARBA00022967"/>
    </source>
</evidence>
<comment type="catalytic activity">
    <reaction evidence="16 17">
        <text>a ubiquinone + NADH + 5 H(+)(in) = a ubiquinol + NAD(+) + 4 H(+)(out)</text>
        <dbReference type="Rhea" id="RHEA:29091"/>
        <dbReference type="Rhea" id="RHEA-COMP:9565"/>
        <dbReference type="Rhea" id="RHEA-COMP:9566"/>
        <dbReference type="ChEBI" id="CHEBI:15378"/>
        <dbReference type="ChEBI" id="CHEBI:16389"/>
        <dbReference type="ChEBI" id="CHEBI:17976"/>
        <dbReference type="ChEBI" id="CHEBI:57540"/>
        <dbReference type="ChEBI" id="CHEBI:57945"/>
        <dbReference type="EC" id="7.1.1.2"/>
    </reaction>
</comment>
<evidence type="ECO:0000256" key="8">
    <source>
        <dbReference type="ARBA" id="ARBA00022692"/>
    </source>
</evidence>
<dbReference type="InterPro" id="IPR001750">
    <property type="entry name" value="ND/Mrp_TM"/>
</dbReference>
<evidence type="ECO:0000256" key="17">
    <source>
        <dbReference type="RuleBase" id="RU003297"/>
    </source>
</evidence>
<sequence>MATMMMLTMMMFTFINWEMLMISFMLLTLISTTKIFAFNSFYIPNFMLIENLMSDTLTLLSFWICPLMLISNILINKNKENNKEFAFMVWMLGMFLFLSFKASNLMMFYISFETVIIPTLLMIIGWGAQPERLQAGIYLLFYTLGASLPLLVALMFMNSLTSTMMFPLMWFDNNIPIFLIISTILIMAFLVKLPMFLVHLWLPKAHVEAPIAGSMILAAVLLKLGGYGILRMIPLLSKQLLKLSSILMSMGLMGALMTSIICLMQNDMKSLVAYSSVCHMGIMLAGMMTQSTWGINGSLAMMISHGLCSSALFCLVNMMYERSNSRSMMISRGTLSIYPALMMWWFLLSINNMAAPPSMNLFSEISLMLGLISWSLMNMVPLMLISFLSALYSLMLFSISSHGKKWNFLSSNIITKREMLILILHWFPLNILVIKMDLWMAWL</sequence>
<feature type="transmembrane region" description="Helical" evidence="17">
    <location>
        <begin position="271"/>
        <end position="289"/>
    </location>
</feature>
<evidence type="ECO:0000256" key="14">
    <source>
        <dbReference type="ARBA" id="ARBA00023128"/>
    </source>
</evidence>
<keyword evidence="8 17" id="KW-0812">Transmembrane</keyword>
<dbReference type="GO" id="GO:0042773">
    <property type="term" value="P:ATP synthesis coupled electron transport"/>
    <property type="evidence" value="ECO:0007669"/>
    <property type="project" value="InterPro"/>
</dbReference>
<feature type="transmembrane region" description="Helical" evidence="17">
    <location>
        <begin position="84"/>
        <end position="100"/>
    </location>
</feature>
<evidence type="ECO:0000256" key="2">
    <source>
        <dbReference type="ARBA" id="ARBA00004225"/>
    </source>
</evidence>
<feature type="domain" description="NADH:ubiquinone oxidoreductase chain 4 N-terminal" evidence="19">
    <location>
        <begin position="3"/>
        <end position="98"/>
    </location>
</feature>
<feature type="transmembrane region" description="Helical" evidence="17">
    <location>
        <begin position="56"/>
        <end position="75"/>
    </location>
</feature>
<keyword evidence="14 17" id="KW-0496">Mitochondrion</keyword>
<evidence type="ECO:0000256" key="11">
    <source>
        <dbReference type="ARBA" id="ARBA00022989"/>
    </source>
</evidence>
<keyword evidence="12 17" id="KW-0520">NAD</keyword>
<evidence type="ECO:0000256" key="5">
    <source>
        <dbReference type="ARBA" id="ARBA00021006"/>
    </source>
</evidence>
<evidence type="ECO:0000256" key="6">
    <source>
        <dbReference type="ARBA" id="ARBA00022448"/>
    </source>
</evidence>
<feature type="transmembrane region" description="Helical" evidence="17">
    <location>
        <begin position="135"/>
        <end position="157"/>
    </location>
</feature>
<keyword evidence="13 17" id="KW-0830">Ubiquinone</keyword>
<dbReference type="GO" id="GO:0031966">
    <property type="term" value="C:mitochondrial membrane"/>
    <property type="evidence" value="ECO:0007669"/>
    <property type="project" value="UniProtKB-SubCell"/>
</dbReference>
<dbReference type="InterPro" id="IPR003918">
    <property type="entry name" value="NADH_UbQ_OxRdtase"/>
</dbReference>
<comment type="subcellular location">
    <subcellularLocation>
        <location evidence="2 17">Mitochondrion membrane</location>
        <topology evidence="2 17">Multi-pass membrane protein</topology>
    </subcellularLocation>
</comment>
<organism evidence="20">
    <name type="scientific">Scorpiops tibetanus</name>
    <name type="common">Scorpion</name>
    <dbReference type="NCBI Taxonomy" id="500600"/>
    <lineage>
        <taxon>Eukaryota</taxon>
        <taxon>Metazoa</taxon>
        <taxon>Ecdysozoa</taxon>
        <taxon>Arthropoda</taxon>
        <taxon>Chelicerata</taxon>
        <taxon>Arachnida</taxon>
        <taxon>Scorpiones</taxon>
        <taxon>Iurida</taxon>
        <taxon>Chactoidea</taxon>
        <taxon>Euscorpiidae</taxon>
        <taxon>Scorpiopinae</taxon>
        <taxon>Scorpiopini</taxon>
        <taxon>Scorpiops</taxon>
    </lineage>
</organism>
<feature type="transmembrane region" description="Helical" evidence="17">
    <location>
        <begin position="177"/>
        <end position="202"/>
    </location>
</feature>
<dbReference type="Pfam" id="PF01059">
    <property type="entry name" value="Oxidored_q5_N"/>
    <property type="match status" value="1"/>
</dbReference>
<keyword evidence="6 17" id="KW-0813">Transport</keyword>
<feature type="transmembrane region" description="Helical" evidence="17">
    <location>
        <begin position="106"/>
        <end position="128"/>
    </location>
</feature>
<evidence type="ECO:0000256" key="16">
    <source>
        <dbReference type="ARBA" id="ARBA00049551"/>
    </source>
</evidence>
<accession>A0A7L9CV38</accession>
<evidence type="ECO:0000256" key="4">
    <source>
        <dbReference type="ARBA" id="ARBA00012944"/>
    </source>
</evidence>
<comment type="function">
    <text evidence="17">Core subunit of the mitochondrial membrane respiratory chain NADH dehydrogenase (Complex I) which catalyzes electron transfer from NADH through the respiratory chain, using ubiquinone as an electron acceptor. Essential for the catalytic activity and assembly of complex I.</text>
</comment>
<keyword evidence="7 17" id="KW-0679">Respiratory chain</keyword>